<dbReference type="RefSeq" id="WP_083949356.1">
    <property type="nucleotide sequence ID" value="NZ_JABEYA020000015.1"/>
</dbReference>
<dbReference type="Gene3D" id="3.60.15.10">
    <property type="entry name" value="Ribonuclease Z/Hydroxyacylglutathione hydrolase-like"/>
    <property type="match status" value="1"/>
</dbReference>
<dbReference type="SUPFAM" id="SSF56281">
    <property type="entry name" value="Metallo-hydrolase/oxidoreductase"/>
    <property type="match status" value="1"/>
</dbReference>
<accession>A0ABT8C266</accession>
<dbReference type="InterPro" id="IPR036866">
    <property type="entry name" value="RibonucZ/Hydroxyglut_hydro"/>
</dbReference>
<name>A0ABT8C266_9VIBR</name>
<dbReference type="Pfam" id="PF12706">
    <property type="entry name" value="Lactamase_B_2"/>
    <property type="match status" value="1"/>
</dbReference>
<proteinExistence type="predicted"/>
<dbReference type="EMBL" id="JAUFQC010000027">
    <property type="protein sequence ID" value="MDN3612460.1"/>
    <property type="molecule type" value="Genomic_DNA"/>
</dbReference>
<evidence type="ECO:0000259" key="1">
    <source>
        <dbReference type="Pfam" id="PF12706"/>
    </source>
</evidence>
<evidence type="ECO:0000313" key="3">
    <source>
        <dbReference type="Proteomes" id="UP001238540"/>
    </source>
</evidence>
<feature type="domain" description="Metallo-beta-lactamase" evidence="1">
    <location>
        <begin position="119"/>
        <end position="321"/>
    </location>
</feature>
<gene>
    <name evidence="2" type="ORF">QWZ16_22940</name>
</gene>
<evidence type="ECO:0000313" key="2">
    <source>
        <dbReference type="EMBL" id="MDN3612460.1"/>
    </source>
</evidence>
<dbReference type="PANTHER" id="PTHR15032:SF4">
    <property type="entry name" value="N-ACYL-PHOSPHATIDYLETHANOLAMINE-HYDROLYZING PHOSPHOLIPASE D"/>
    <property type="match status" value="1"/>
</dbReference>
<dbReference type="Proteomes" id="UP001238540">
    <property type="component" value="Unassembled WGS sequence"/>
</dbReference>
<protein>
    <submittedName>
        <fullName evidence="2">MBL fold metallo-hydrolase</fullName>
    </submittedName>
</protein>
<sequence length="391" mass="43954">MSNMIKTTVISALSAVGLSQLLKTDNQTALQESEALRANRILSSAQFSGGKAIARMPQVATSESLLSVMWAFLFERHKLKPQFTLPNVEVDTKQLAVRSDHVRVTWLGHSSLFIDIDQTRLLIDPVFEYASPWIAKRLFSRNVNVPVAREALPVPDAILISHDHYDHLEESTIRYYAEKNVQFLVPLAVGRHLEKWGVSSHNIQEFDWWESTSVNGVTLTATPANHNSGRTGYDSNATLWASWAIQGQSGSLFYSGDSAYDTHFKDIGERLGPFDMAFIEVAANVKQGKGFPVENWGHMQARHTLQAFKDLGAEKLFPVHWSTFELFAHKWDEPMTDLIAEANANKTSVALVTPMIGETLNLASEIKTTYWWQKSEDTFAQSALNIRNEIF</sequence>
<organism evidence="2 3">
    <name type="scientific">Vibrio ostreicida</name>
    <dbReference type="NCBI Taxonomy" id="526588"/>
    <lineage>
        <taxon>Bacteria</taxon>
        <taxon>Pseudomonadati</taxon>
        <taxon>Pseudomonadota</taxon>
        <taxon>Gammaproteobacteria</taxon>
        <taxon>Vibrionales</taxon>
        <taxon>Vibrionaceae</taxon>
        <taxon>Vibrio</taxon>
    </lineage>
</organism>
<reference evidence="3" key="1">
    <citation type="journal article" date="2019" name="Int. J. Syst. Evol. Microbiol.">
        <title>The Global Catalogue of Microorganisms (GCM) 10K type strain sequencing project: providing services to taxonomists for standard genome sequencing and annotation.</title>
        <authorList>
            <consortium name="The Broad Institute Genomics Platform"/>
            <consortium name="The Broad Institute Genome Sequencing Center for Infectious Disease"/>
            <person name="Wu L."/>
            <person name="Ma J."/>
        </authorList>
    </citation>
    <scope>NUCLEOTIDE SEQUENCE [LARGE SCALE GENOMIC DNA]</scope>
    <source>
        <strain evidence="3">CECT 7398</strain>
    </source>
</reference>
<dbReference type="InterPro" id="IPR001279">
    <property type="entry name" value="Metallo-B-lactamas"/>
</dbReference>
<keyword evidence="3" id="KW-1185">Reference proteome</keyword>
<comment type="caution">
    <text evidence="2">The sequence shown here is derived from an EMBL/GenBank/DDBJ whole genome shotgun (WGS) entry which is preliminary data.</text>
</comment>
<dbReference type="PANTHER" id="PTHR15032">
    <property type="entry name" value="N-ACYL-PHOSPHATIDYLETHANOLAMINE-HYDROLYZING PHOSPHOLIPASE D"/>
    <property type="match status" value="1"/>
</dbReference>